<dbReference type="PROSITE" id="PS00893">
    <property type="entry name" value="NUDIX_BOX"/>
    <property type="match status" value="1"/>
</dbReference>
<dbReference type="GO" id="GO:0016787">
    <property type="term" value="F:hydrolase activity"/>
    <property type="evidence" value="ECO:0007669"/>
    <property type="project" value="UniProtKB-KW"/>
</dbReference>
<evidence type="ECO:0000256" key="2">
    <source>
        <dbReference type="ARBA" id="ARBA00005582"/>
    </source>
</evidence>
<comment type="similarity">
    <text evidence="2 5">Belongs to the Nudix hydrolase family.</text>
</comment>
<keyword evidence="3 5" id="KW-0378">Hydrolase</keyword>
<evidence type="ECO:0000313" key="7">
    <source>
        <dbReference type="EMBL" id="XCM83207.1"/>
    </source>
</evidence>
<evidence type="ECO:0000259" key="6">
    <source>
        <dbReference type="PROSITE" id="PS51462"/>
    </source>
</evidence>
<dbReference type="EC" id="3.6.-.-" evidence="7"/>
<evidence type="ECO:0000256" key="4">
    <source>
        <dbReference type="ARBA" id="ARBA00022842"/>
    </source>
</evidence>
<dbReference type="RefSeq" id="WP_354644142.1">
    <property type="nucleotide sequence ID" value="NZ_CP159872.1"/>
</dbReference>
<reference evidence="7" key="1">
    <citation type="submission" date="2024-06" db="EMBL/GenBank/DDBJ databases">
        <title>The genome sequences of Kitasatospora sp. strain HUAS MG31.</title>
        <authorList>
            <person name="Mo P."/>
        </authorList>
    </citation>
    <scope>NUCLEOTIDE SEQUENCE</scope>
    <source>
        <strain evidence="7">HUAS MG31</strain>
    </source>
</reference>
<sequence length="183" mass="20023">MAERSGRWTRTNRDVLHSGRFIRLLADTVEGPYAPPFRYEHIEVADAVRVVVLDRDRRILLVEDEFYCTGLRMPHLPGGGVEPGEAPEAAARRELEEETGWRAGRFQALGLVHPLPGSTGAATHLFLATDLRPGRMARDDTEAGMSVHRRPFAEALAMVDAGTVTEAGSVAALLRAARLLGTD</sequence>
<name>A0AAU8K3C0_9ACTN</name>
<accession>A0AAU8K3C0</accession>
<evidence type="ECO:0000256" key="5">
    <source>
        <dbReference type="RuleBase" id="RU003476"/>
    </source>
</evidence>
<evidence type="ECO:0000256" key="1">
    <source>
        <dbReference type="ARBA" id="ARBA00001946"/>
    </source>
</evidence>
<dbReference type="InterPro" id="IPR000086">
    <property type="entry name" value="NUDIX_hydrolase_dom"/>
</dbReference>
<dbReference type="InterPro" id="IPR020476">
    <property type="entry name" value="Nudix_hydrolase"/>
</dbReference>
<proteinExistence type="inferred from homology"/>
<keyword evidence="4" id="KW-0460">Magnesium</keyword>
<dbReference type="AlphaFoldDB" id="A0AAU8K3C0"/>
<dbReference type="InterPro" id="IPR015797">
    <property type="entry name" value="NUDIX_hydrolase-like_dom_sf"/>
</dbReference>
<evidence type="ECO:0000256" key="3">
    <source>
        <dbReference type="ARBA" id="ARBA00022801"/>
    </source>
</evidence>
<dbReference type="SUPFAM" id="SSF55811">
    <property type="entry name" value="Nudix"/>
    <property type="match status" value="1"/>
</dbReference>
<dbReference type="PANTHER" id="PTHR43046:SF12">
    <property type="entry name" value="GDP-MANNOSE MANNOSYL HYDROLASE"/>
    <property type="match status" value="1"/>
</dbReference>
<dbReference type="PANTHER" id="PTHR43046">
    <property type="entry name" value="GDP-MANNOSE MANNOSYL HYDROLASE"/>
    <property type="match status" value="1"/>
</dbReference>
<comment type="cofactor">
    <cofactor evidence="1">
        <name>Mg(2+)</name>
        <dbReference type="ChEBI" id="CHEBI:18420"/>
    </cofactor>
</comment>
<protein>
    <submittedName>
        <fullName evidence="7">NUDIX hydrolase</fullName>
        <ecNumber evidence="7">3.6.-.-</ecNumber>
    </submittedName>
</protein>
<gene>
    <name evidence="7" type="ORF">ABWK59_31930</name>
</gene>
<dbReference type="PRINTS" id="PR00502">
    <property type="entry name" value="NUDIXFAMILY"/>
</dbReference>
<dbReference type="InterPro" id="IPR020084">
    <property type="entry name" value="NUDIX_hydrolase_CS"/>
</dbReference>
<dbReference type="Gene3D" id="3.90.79.10">
    <property type="entry name" value="Nucleoside Triphosphate Pyrophosphohydrolase"/>
    <property type="match status" value="1"/>
</dbReference>
<dbReference type="KEGG" id="kcm:ABWK59_31930"/>
<feature type="domain" description="Nudix hydrolase" evidence="6">
    <location>
        <begin position="43"/>
        <end position="172"/>
    </location>
</feature>
<dbReference type="EMBL" id="CP159872">
    <property type="protein sequence ID" value="XCM83207.1"/>
    <property type="molecule type" value="Genomic_DNA"/>
</dbReference>
<dbReference type="PROSITE" id="PS51462">
    <property type="entry name" value="NUDIX"/>
    <property type="match status" value="1"/>
</dbReference>
<dbReference type="Pfam" id="PF00293">
    <property type="entry name" value="NUDIX"/>
    <property type="match status" value="1"/>
</dbReference>
<organism evidence="7">
    <name type="scientific">Kitasatospora camelliae</name>
    <dbReference type="NCBI Taxonomy" id="3156397"/>
    <lineage>
        <taxon>Bacteria</taxon>
        <taxon>Bacillati</taxon>
        <taxon>Actinomycetota</taxon>
        <taxon>Actinomycetes</taxon>
        <taxon>Kitasatosporales</taxon>
        <taxon>Streptomycetaceae</taxon>
        <taxon>Kitasatospora</taxon>
    </lineage>
</organism>